<dbReference type="Proteomes" id="UP000799424">
    <property type="component" value="Unassembled WGS sequence"/>
</dbReference>
<gene>
    <name evidence="1" type="ORF">CC86DRAFT_369687</name>
</gene>
<dbReference type="AlphaFoldDB" id="A0A6A7A449"/>
<evidence type="ECO:0000313" key="1">
    <source>
        <dbReference type="EMBL" id="KAF2827594.1"/>
    </source>
</evidence>
<protein>
    <submittedName>
        <fullName evidence="1">Uncharacterized protein</fullName>
    </submittedName>
</protein>
<dbReference type="EMBL" id="MU006224">
    <property type="protein sequence ID" value="KAF2827594.1"/>
    <property type="molecule type" value="Genomic_DNA"/>
</dbReference>
<reference evidence="1" key="1">
    <citation type="journal article" date="2020" name="Stud. Mycol.">
        <title>101 Dothideomycetes genomes: a test case for predicting lifestyles and emergence of pathogens.</title>
        <authorList>
            <person name="Haridas S."/>
            <person name="Albert R."/>
            <person name="Binder M."/>
            <person name="Bloem J."/>
            <person name="Labutti K."/>
            <person name="Salamov A."/>
            <person name="Andreopoulos B."/>
            <person name="Baker S."/>
            <person name="Barry K."/>
            <person name="Bills G."/>
            <person name="Bluhm B."/>
            <person name="Cannon C."/>
            <person name="Castanera R."/>
            <person name="Culley D."/>
            <person name="Daum C."/>
            <person name="Ezra D."/>
            <person name="Gonzalez J."/>
            <person name="Henrissat B."/>
            <person name="Kuo A."/>
            <person name="Liang C."/>
            <person name="Lipzen A."/>
            <person name="Lutzoni F."/>
            <person name="Magnuson J."/>
            <person name="Mondo S."/>
            <person name="Nolan M."/>
            <person name="Ohm R."/>
            <person name="Pangilinan J."/>
            <person name="Park H.-J."/>
            <person name="Ramirez L."/>
            <person name="Alfaro M."/>
            <person name="Sun H."/>
            <person name="Tritt A."/>
            <person name="Yoshinaga Y."/>
            <person name="Zwiers L.-H."/>
            <person name="Turgeon B."/>
            <person name="Goodwin S."/>
            <person name="Spatafora J."/>
            <person name="Crous P."/>
            <person name="Grigoriev I."/>
        </authorList>
    </citation>
    <scope>NUCLEOTIDE SEQUENCE</scope>
    <source>
        <strain evidence="1">CBS 113818</strain>
    </source>
</reference>
<evidence type="ECO:0000313" key="2">
    <source>
        <dbReference type="Proteomes" id="UP000799424"/>
    </source>
</evidence>
<proteinExistence type="predicted"/>
<sequence length="93" mass="10593">MCLGQYLRVICIQTPISALHALSLLPQTSWPRPIPHFSSTPLRTQPLLAIPFLQTRKPLFFHEMLAKHKTAQNNTTPTNAFDFRHKMLLAISS</sequence>
<organism evidence="1 2">
    <name type="scientific">Ophiobolus disseminans</name>
    <dbReference type="NCBI Taxonomy" id="1469910"/>
    <lineage>
        <taxon>Eukaryota</taxon>
        <taxon>Fungi</taxon>
        <taxon>Dikarya</taxon>
        <taxon>Ascomycota</taxon>
        <taxon>Pezizomycotina</taxon>
        <taxon>Dothideomycetes</taxon>
        <taxon>Pleosporomycetidae</taxon>
        <taxon>Pleosporales</taxon>
        <taxon>Pleosporineae</taxon>
        <taxon>Phaeosphaeriaceae</taxon>
        <taxon>Ophiobolus</taxon>
    </lineage>
</organism>
<keyword evidence="2" id="KW-1185">Reference proteome</keyword>
<accession>A0A6A7A449</accession>
<name>A0A6A7A449_9PLEO</name>